<dbReference type="Pfam" id="PF06839">
    <property type="entry name" value="Zn_ribbon_GRF"/>
    <property type="match status" value="1"/>
</dbReference>
<dbReference type="PANTHER" id="PTHR45766">
    <property type="entry name" value="DNA ANNEALING HELICASE AND ENDONUCLEASE ZRANB3 FAMILY MEMBER"/>
    <property type="match status" value="1"/>
</dbReference>
<keyword evidence="11" id="KW-1185">Reference proteome</keyword>
<keyword evidence="1" id="KW-0479">Metal-binding</keyword>
<organism evidence="10 11">
    <name type="scientific">Choanephora cucurbitarum</name>
    <dbReference type="NCBI Taxonomy" id="101091"/>
    <lineage>
        <taxon>Eukaryota</taxon>
        <taxon>Fungi</taxon>
        <taxon>Fungi incertae sedis</taxon>
        <taxon>Mucoromycota</taxon>
        <taxon>Mucoromycotina</taxon>
        <taxon>Mucoromycetes</taxon>
        <taxon>Mucorales</taxon>
        <taxon>Mucorineae</taxon>
        <taxon>Choanephoraceae</taxon>
        <taxon>Choanephoroideae</taxon>
        <taxon>Choanephora</taxon>
    </lineage>
</organism>
<evidence type="ECO:0000256" key="8">
    <source>
        <dbReference type="SAM" id="MobiDB-lite"/>
    </source>
</evidence>
<protein>
    <submittedName>
        <fullName evidence="10">SWI/SNF-related matrix-associated actin-dependent regulator of chromatin subfamily A-like protein 1</fullName>
    </submittedName>
</protein>
<dbReference type="InterPro" id="IPR000330">
    <property type="entry name" value="SNF2_N"/>
</dbReference>
<evidence type="ECO:0000259" key="9">
    <source>
        <dbReference type="PROSITE" id="PS51999"/>
    </source>
</evidence>
<dbReference type="GO" id="GO:0031297">
    <property type="term" value="P:replication fork processing"/>
    <property type="evidence" value="ECO:0007669"/>
    <property type="project" value="TreeGrafter"/>
</dbReference>
<evidence type="ECO:0000256" key="1">
    <source>
        <dbReference type="ARBA" id="ARBA00022723"/>
    </source>
</evidence>
<name>A0A1C7MZW8_9FUNG</name>
<dbReference type="InterPro" id="IPR038718">
    <property type="entry name" value="SNF2-like_sf"/>
</dbReference>
<keyword evidence="5" id="KW-0862">Zinc</keyword>
<gene>
    <name evidence="10" type="primary">SMARCAL1</name>
    <name evidence="10" type="ORF">A0J61_10002</name>
</gene>
<feature type="region of interest" description="Disordered" evidence="8">
    <location>
        <begin position="290"/>
        <end position="319"/>
    </location>
</feature>
<dbReference type="GO" id="GO:0006281">
    <property type="term" value="P:DNA repair"/>
    <property type="evidence" value="ECO:0007669"/>
    <property type="project" value="TreeGrafter"/>
</dbReference>
<dbReference type="InterPro" id="IPR010666">
    <property type="entry name" value="Znf_GRF"/>
</dbReference>
<feature type="compositionally biased region" description="Polar residues" evidence="8">
    <location>
        <begin position="308"/>
        <end position="318"/>
    </location>
</feature>
<evidence type="ECO:0000256" key="4">
    <source>
        <dbReference type="ARBA" id="ARBA00022801"/>
    </source>
</evidence>
<evidence type="ECO:0000256" key="7">
    <source>
        <dbReference type="PROSITE-ProRule" id="PRU01343"/>
    </source>
</evidence>
<dbReference type="OrthoDB" id="448448at2759"/>
<feature type="compositionally biased region" description="Acidic residues" evidence="8">
    <location>
        <begin position="337"/>
        <end position="359"/>
    </location>
</feature>
<reference evidence="10 11" key="1">
    <citation type="submission" date="2016-03" db="EMBL/GenBank/DDBJ databases">
        <title>Choanephora cucurbitarum.</title>
        <authorList>
            <person name="Min B."/>
            <person name="Park H."/>
            <person name="Park J.-H."/>
            <person name="Shin H.-D."/>
            <person name="Choi I.-G."/>
        </authorList>
    </citation>
    <scope>NUCLEOTIDE SEQUENCE [LARGE SCALE GENOMIC DNA]</scope>
    <source>
        <strain evidence="10 11">KUS-F28377</strain>
    </source>
</reference>
<dbReference type="GO" id="GO:0016787">
    <property type="term" value="F:hydrolase activity"/>
    <property type="evidence" value="ECO:0007669"/>
    <property type="project" value="UniProtKB-KW"/>
</dbReference>
<feature type="region of interest" description="Disordered" evidence="8">
    <location>
        <begin position="332"/>
        <end position="362"/>
    </location>
</feature>
<dbReference type="EMBL" id="LUGH01000999">
    <property type="protein sequence ID" value="OBZ81949.1"/>
    <property type="molecule type" value="Genomic_DNA"/>
</dbReference>
<evidence type="ECO:0000256" key="5">
    <source>
        <dbReference type="ARBA" id="ARBA00022833"/>
    </source>
</evidence>
<dbReference type="PROSITE" id="PS51999">
    <property type="entry name" value="ZF_GRF"/>
    <property type="match status" value="1"/>
</dbReference>
<dbReference type="InParanoid" id="A0A1C7MZW8"/>
<feature type="domain" description="GRF-type" evidence="9">
    <location>
        <begin position="4"/>
        <end position="43"/>
    </location>
</feature>
<sequence length="662" mass="77138">MENCRCGVPSASQEVKTPGPNIGRWYWRCPTGTCRFFKWDDSALPFIRHPTEIYAAAAPIGGYKRRPMSLPFGYIKGKEMGLNRTTVKIAFSLISSELIGLRSQKNLTLDPLIARIKHIQWNESLEQWTIPATLRHYRDALEALPHDLPNIILEIDKIPDKVLEGIFKPVEYHHDPNQLSDSELRWLEFVESPVYQQLNGFQREGVRLGIERRGRILYGNENGIGIAEQALALVSVYRQEWPVLLTCPAVLCDTWYKLVQTFFGLHPSEVCLLDDEAGVLFTRKSKKASRNKRKRKIRKVLSQPPTPTISSDRSTSFRKSYKKRMEDGLKNGYFEQSDSEDDQYLNDEDSDENDREDDEDTRRSHIKFYIASHLKVSKNKTRISEQHFKVVICDGSNYLKSKDQNMCQNICQLLENYKRVILLSNKALHSLPVDLYPQINLVDKQWFPEMDTYVQRYCNPKSTVFGWTWNGRSNIYELTQLLEKRIWYCPTMAQMRSDTDDIVNQKIVFSAIRKIKHDPSPVVNPTAPVGSGATRQDMIDSYMEYTFDTFKRPKIAIVYYDMNVIKSIEVRLKNRKMKYVHINHMQDVTEKAEKYDRSDAIQMILLNLDLPLLPIYLERVDLVIVVDTPTYEEKDDFLSYFKTHERKTPLIVQHLCLPKVRN</sequence>
<keyword evidence="3 7" id="KW-0863">Zinc-finger</keyword>
<feature type="compositionally biased region" description="Basic residues" evidence="8">
    <location>
        <begin position="290"/>
        <end position="299"/>
    </location>
</feature>
<evidence type="ECO:0000256" key="2">
    <source>
        <dbReference type="ARBA" id="ARBA00022741"/>
    </source>
</evidence>
<proteinExistence type="predicted"/>
<accession>A0A1C7MZW8</accession>
<evidence type="ECO:0000313" key="10">
    <source>
        <dbReference type="EMBL" id="OBZ81949.1"/>
    </source>
</evidence>
<dbReference type="PANTHER" id="PTHR45766:SF6">
    <property type="entry name" value="SWI_SNF-RELATED MATRIX-ASSOCIATED ACTIN-DEPENDENT REGULATOR OF CHROMATIN SUBFAMILY A-LIKE PROTEIN 1"/>
    <property type="match status" value="1"/>
</dbReference>
<dbReference type="Pfam" id="PF00176">
    <property type="entry name" value="SNF2-rel_dom"/>
    <property type="match status" value="1"/>
</dbReference>
<evidence type="ECO:0000313" key="11">
    <source>
        <dbReference type="Proteomes" id="UP000093000"/>
    </source>
</evidence>
<dbReference type="GO" id="GO:0008270">
    <property type="term" value="F:zinc ion binding"/>
    <property type="evidence" value="ECO:0007669"/>
    <property type="project" value="UniProtKB-KW"/>
</dbReference>
<evidence type="ECO:0000256" key="6">
    <source>
        <dbReference type="ARBA" id="ARBA00022840"/>
    </source>
</evidence>
<dbReference type="STRING" id="101091.A0A1C7MZW8"/>
<dbReference type="Gene3D" id="3.40.50.10810">
    <property type="entry name" value="Tandem AAA-ATPase domain"/>
    <property type="match status" value="1"/>
</dbReference>
<comment type="caution">
    <text evidence="10">The sequence shown here is derived from an EMBL/GenBank/DDBJ whole genome shotgun (WGS) entry which is preliminary data.</text>
</comment>
<evidence type="ECO:0000256" key="3">
    <source>
        <dbReference type="ARBA" id="ARBA00022771"/>
    </source>
</evidence>
<dbReference type="AlphaFoldDB" id="A0A1C7MZW8"/>
<dbReference type="InterPro" id="IPR027417">
    <property type="entry name" value="P-loop_NTPase"/>
</dbReference>
<dbReference type="Proteomes" id="UP000093000">
    <property type="component" value="Unassembled WGS sequence"/>
</dbReference>
<keyword evidence="4" id="KW-0378">Hydrolase</keyword>
<keyword evidence="6" id="KW-0067">ATP-binding</keyword>
<dbReference type="GO" id="GO:0005524">
    <property type="term" value="F:ATP binding"/>
    <property type="evidence" value="ECO:0007669"/>
    <property type="project" value="InterPro"/>
</dbReference>
<dbReference type="SUPFAM" id="SSF52540">
    <property type="entry name" value="P-loop containing nucleoside triphosphate hydrolases"/>
    <property type="match status" value="1"/>
</dbReference>
<keyword evidence="2" id="KW-0547">Nucleotide-binding</keyword>